<dbReference type="FunCoup" id="F0Y3L0">
    <property type="interactions" value="388"/>
</dbReference>
<reference evidence="4 5" key="1">
    <citation type="journal article" date="2011" name="Proc. Natl. Acad. Sci. U.S.A.">
        <title>Niche of harmful alga Aureococcus anophagefferens revealed through ecogenomics.</title>
        <authorList>
            <person name="Gobler C.J."/>
            <person name="Berry D.L."/>
            <person name="Dyhrman S.T."/>
            <person name="Wilhelm S.W."/>
            <person name="Salamov A."/>
            <person name="Lobanov A.V."/>
            <person name="Zhang Y."/>
            <person name="Collier J.L."/>
            <person name="Wurch L.L."/>
            <person name="Kustka A.B."/>
            <person name="Dill B.D."/>
            <person name="Shah M."/>
            <person name="VerBerkmoes N.C."/>
            <person name="Kuo A."/>
            <person name="Terry A."/>
            <person name="Pangilinan J."/>
            <person name="Lindquist E.A."/>
            <person name="Lucas S."/>
            <person name="Paulsen I.T."/>
            <person name="Hattenrath-Lehmann T.K."/>
            <person name="Talmage S.C."/>
            <person name="Walker E.A."/>
            <person name="Koch F."/>
            <person name="Burson A.M."/>
            <person name="Marcoval M.A."/>
            <person name="Tang Y.Z."/>
            <person name="Lecleir G.R."/>
            <person name="Coyne K.J."/>
            <person name="Berg G.M."/>
            <person name="Bertrand E.M."/>
            <person name="Saito M.A."/>
            <person name="Gladyshev V.N."/>
            <person name="Grigoriev I.V."/>
        </authorList>
    </citation>
    <scope>NUCLEOTIDE SEQUENCE [LARGE SCALE GENOMIC DNA]</scope>
    <source>
        <strain evidence="5">CCMP 1984</strain>
    </source>
</reference>
<dbReference type="InterPro" id="IPR014030">
    <property type="entry name" value="Ketoacyl_synth_N"/>
</dbReference>
<name>F0Y3L0_AURAN</name>
<dbReference type="Proteomes" id="UP000002729">
    <property type="component" value="Unassembled WGS sequence"/>
</dbReference>
<dbReference type="EMBL" id="GL833124">
    <property type="protein sequence ID" value="EGB10552.1"/>
    <property type="molecule type" value="Genomic_DNA"/>
</dbReference>
<dbReference type="GeneID" id="20228070"/>
<dbReference type="InterPro" id="IPR018203">
    <property type="entry name" value="GDP_dissociation_inhibitor"/>
</dbReference>
<dbReference type="InterPro" id="IPR000806">
    <property type="entry name" value="RabGDI"/>
</dbReference>
<dbReference type="Gene3D" id="3.40.47.10">
    <property type="match status" value="1"/>
</dbReference>
<dbReference type="InterPro" id="IPR016039">
    <property type="entry name" value="Thiolase-like"/>
</dbReference>
<dbReference type="AlphaFoldDB" id="F0Y3L0"/>
<dbReference type="InterPro" id="IPR036188">
    <property type="entry name" value="FAD/NAD-bd_sf"/>
</dbReference>
<gene>
    <name evidence="4" type="ORF">AURANDRAFT_71109</name>
</gene>
<proteinExistence type="inferred from homology"/>
<organism evidence="5">
    <name type="scientific">Aureococcus anophagefferens</name>
    <name type="common">Harmful bloom alga</name>
    <dbReference type="NCBI Taxonomy" id="44056"/>
    <lineage>
        <taxon>Eukaryota</taxon>
        <taxon>Sar</taxon>
        <taxon>Stramenopiles</taxon>
        <taxon>Ochrophyta</taxon>
        <taxon>Pelagophyceae</taxon>
        <taxon>Pelagomonadales</taxon>
        <taxon>Pelagomonadaceae</taxon>
        <taxon>Aureococcus</taxon>
    </lineage>
</organism>
<comment type="similarity">
    <text evidence="1">Belongs to the Rab GDI family.</text>
</comment>
<evidence type="ECO:0000313" key="4">
    <source>
        <dbReference type="EMBL" id="EGB10552.1"/>
    </source>
</evidence>
<dbReference type="OrthoDB" id="9446342at2759"/>
<dbReference type="PANTHER" id="PTHR11787:SF8">
    <property type="entry name" value="RAB GDP DISSOCIATION INHIBITOR"/>
    <property type="match status" value="1"/>
</dbReference>
<dbReference type="eggNOG" id="KOG1394">
    <property type="taxonomic scope" value="Eukaryota"/>
</dbReference>
<dbReference type="SUPFAM" id="SSF51905">
    <property type="entry name" value="FAD/NAD(P)-binding domain"/>
    <property type="match status" value="2"/>
</dbReference>
<dbReference type="RefSeq" id="XP_009035335.1">
    <property type="nucleotide sequence ID" value="XM_009037087.1"/>
</dbReference>
<evidence type="ECO:0000256" key="2">
    <source>
        <dbReference type="RuleBase" id="RU003694"/>
    </source>
</evidence>
<dbReference type="KEGG" id="aaf:AURANDRAFT_71109"/>
<dbReference type="FunFam" id="1.10.405.10:FF:000001">
    <property type="entry name" value="Rab GDP dissociation inhibitor"/>
    <property type="match status" value="1"/>
</dbReference>
<dbReference type="PRINTS" id="PR00891">
    <property type="entry name" value="RABGDIREP"/>
</dbReference>
<evidence type="ECO:0000256" key="1">
    <source>
        <dbReference type="ARBA" id="ARBA00005593"/>
    </source>
</evidence>
<dbReference type="eggNOG" id="KOG1439">
    <property type="taxonomic scope" value="Eukaryota"/>
</dbReference>
<dbReference type="Gene3D" id="1.10.405.10">
    <property type="entry name" value="Guanine Nucleotide Dissociation Inhibitor, domain 1"/>
    <property type="match status" value="1"/>
</dbReference>
<dbReference type="InterPro" id="IPR014031">
    <property type="entry name" value="Ketoacyl_synth_C"/>
</dbReference>
<dbReference type="Gene3D" id="3.30.519.10">
    <property type="entry name" value="Guanine Nucleotide Dissociation Inhibitor, domain 2"/>
    <property type="match status" value="1"/>
</dbReference>
<comment type="similarity">
    <text evidence="2">Belongs to the thiolase-like superfamily. Beta-ketoacyl-ACP synthases family.</text>
</comment>
<dbReference type="PANTHER" id="PTHR11787">
    <property type="entry name" value="RAB GDP-DISSOCIATION INHIBITOR"/>
    <property type="match status" value="1"/>
</dbReference>
<dbReference type="InParanoid" id="F0Y3L0"/>
<sequence length="703" mass="74276">MAAGAVAVDHGCRGPLTTSAAACAAGAMSIGEAYRLIEAGRADVVLCGGAESTVDEAAVAGFARLRALSSYAGDPAKASRPFDEARAGFVLAEGAAVLVLEDLETAAARGARAYAEVRGFGLSADAHHATAPRPDGSGALAAMVEALRGSNLAFDDVGYVNAHAASTPLGDAAEAAAIAAAFAGREHDPVLVSSTKGATGHLLGAAGALEAAITALALRDGVAPRTANLENPLPVGGALRLLRDNEPAALACALSNSFGFGGTNASLLLARPPADLVDARGAEAVLHVDRNQYYGADSASLNLSNLFAKFNGGKQPEDRFFEILGQNRDYNIDLIPKCIMACGKLVKILLHTKVTRYLEFKSLDASYVYRSGKVYKVPATGGEALSSSLLGLFEKRRFRQFLVYLQGYDKDKPETHKGKDLTVMTMQQLYDYFSLEKLTQEFVGHAMALQTDDSYLSKPALPTVMAIHLYVYSLDRYGTSPYIYPMYGLGGLPEGFSRLCAIHGGTFMLNRSVDEVLFGADGKAWGIKGGNEVAKAPLILGDPSYFAKHGKCACTGKVARSICFLNHPIPNTNNAESLQIIIPAAQLKRKNDIYIVLVSNSHQVAAPGKYVAICSTTAETADPIKELQPALALLGPIMTKFDDCVELYEPTADGTADNCFISKSFDATSHFESSSADVLSLYKRITGADLDLNINADSTKGDY</sequence>
<dbReference type="Pfam" id="PF00996">
    <property type="entry name" value="GDI"/>
    <property type="match status" value="1"/>
</dbReference>
<protein>
    <recommendedName>
        <fullName evidence="3">Ketosynthase family 3 (KS3) domain-containing protein</fullName>
    </recommendedName>
</protein>
<dbReference type="SUPFAM" id="SSF53901">
    <property type="entry name" value="Thiolase-like"/>
    <property type="match status" value="2"/>
</dbReference>
<dbReference type="PROSITE" id="PS52004">
    <property type="entry name" value="KS3_2"/>
    <property type="match status" value="1"/>
</dbReference>
<dbReference type="GO" id="GO:0007264">
    <property type="term" value="P:small GTPase-mediated signal transduction"/>
    <property type="evidence" value="ECO:0007669"/>
    <property type="project" value="InterPro"/>
</dbReference>
<feature type="domain" description="Ketosynthase family 3 (KS3)" evidence="3">
    <location>
        <begin position="1"/>
        <end position="271"/>
    </location>
</feature>
<dbReference type="SUPFAM" id="SSF54373">
    <property type="entry name" value="FAD-linked reductases, C-terminal domain"/>
    <property type="match status" value="1"/>
</dbReference>
<dbReference type="InterPro" id="IPR020841">
    <property type="entry name" value="PKS_Beta-ketoAc_synthase_dom"/>
</dbReference>
<keyword evidence="2" id="KW-0808">Transferase</keyword>
<evidence type="ECO:0000259" key="3">
    <source>
        <dbReference type="PROSITE" id="PS52004"/>
    </source>
</evidence>
<dbReference type="Gene3D" id="3.50.50.60">
    <property type="entry name" value="FAD/NAD(P)-binding domain"/>
    <property type="match status" value="1"/>
</dbReference>
<dbReference type="GO" id="GO:0016192">
    <property type="term" value="P:vesicle-mediated transport"/>
    <property type="evidence" value="ECO:0007669"/>
    <property type="project" value="TreeGrafter"/>
</dbReference>
<keyword evidence="5" id="KW-1185">Reference proteome</keyword>
<dbReference type="GO" id="GO:0016746">
    <property type="term" value="F:acyltransferase activity"/>
    <property type="evidence" value="ECO:0007669"/>
    <property type="project" value="InterPro"/>
</dbReference>
<evidence type="ECO:0000313" key="5">
    <source>
        <dbReference type="Proteomes" id="UP000002729"/>
    </source>
</evidence>
<dbReference type="PRINTS" id="PR00892">
    <property type="entry name" value="RABGDI"/>
</dbReference>
<accession>F0Y3L0</accession>
<dbReference type="GO" id="GO:0005737">
    <property type="term" value="C:cytoplasm"/>
    <property type="evidence" value="ECO:0007669"/>
    <property type="project" value="TreeGrafter"/>
</dbReference>
<dbReference type="Pfam" id="PF00109">
    <property type="entry name" value="ketoacyl-synt"/>
    <property type="match status" value="1"/>
</dbReference>
<dbReference type="GO" id="GO:0005093">
    <property type="term" value="F:Rab GDP-dissociation inhibitor activity"/>
    <property type="evidence" value="ECO:0007669"/>
    <property type="project" value="InterPro"/>
</dbReference>
<dbReference type="SMART" id="SM00825">
    <property type="entry name" value="PKS_KS"/>
    <property type="match status" value="1"/>
</dbReference>
<dbReference type="Pfam" id="PF02801">
    <property type="entry name" value="Ketoacyl-synt_C"/>
    <property type="match status" value="1"/>
</dbReference>
<dbReference type="GO" id="GO:0015031">
    <property type="term" value="P:protein transport"/>
    <property type="evidence" value="ECO:0007669"/>
    <property type="project" value="InterPro"/>
</dbReference>